<organism evidence="1 2">
    <name type="scientific">Candidatus Taylorbacteria bacterium RIFCSPHIGHO2_01_FULL_46_22b</name>
    <dbReference type="NCBI Taxonomy" id="1802301"/>
    <lineage>
        <taxon>Bacteria</taxon>
        <taxon>Candidatus Tayloriibacteriota</taxon>
    </lineage>
</organism>
<protein>
    <submittedName>
        <fullName evidence="1">Uncharacterized protein</fullName>
    </submittedName>
</protein>
<sequence length="74" mass="8327">MNTTDQPKPKVGLLTHNARLVAQAFDALNVWGTGEQFKIDPNPEQSREGRNFCVQHLIDCGEVERRSREHGLAV</sequence>
<evidence type="ECO:0000313" key="2">
    <source>
        <dbReference type="Proteomes" id="UP000178873"/>
    </source>
</evidence>
<dbReference type="Proteomes" id="UP000178873">
    <property type="component" value="Unassembled WGS sequence"/>
</dbReference>
<dbReference type="AlphaFoldDB" id="A0A1G2M2U3"/>
<dbReference type="STRING" id="1802301.A2664_01765"/>
<name>A0A1G2M2U3_9BACT</name>
<proteinExistence type="predicted"/>
<evidence type="ECO:0000313" key="1">
    <source>
        <dbReference type="EMBL" id="OHA18177.1"/>
    </source>
</evidence>
<accession>A0A1G2M2U3</accession>
<dbReference type="EMBL" id="MHRF01000007">
    <property type="protein sequence ID" value="OHA18177.1"/>
    <property type="molecule type" value="Genomic_DNA"/>
</dbReference>
<comment type="caution">
    <text evidence="1">The sequence shown here is derived from an EMBL/GenBank/DDBJ whole genome shotgun (WGS) entry which is preliminary data.</text>
</comment>
<reference evidence="1 2" key="1">
    <citation type="journal article" date="2016" name="Nat. Commun.">
        <title>Thousands of microbial genomes shed light on interconnected biogeochemical processes in an aquifer system.</title>
        <authorList>
            <person name="Anantharaman K."/>
            <person name="Brown C.T."/>
            <person name="Hug L.A."/>
            <person name="Sharon I."/>
            <person name="Castelle C.J."/>
            <person name="Probst A.J."/>
            <person name="Thomas B.C."/>
            <person name="Singh A."/>
            <person name="Wilkins M.J."/>
            <person name="Karaoz U."/>
            <person name="Brodie E.L."/>
            <person name="Williams K.H."/>
            <person name="Hubbard S.S."/>
            <person name="Banfield J.F."/>
        </authorList>
    </citation>
    <scope>NUCLEOTIDE SEQUENCE [LARGE SCALE GENOMIC DNA]</scope>
</reference>
<gene>
    <name evidence="1" type="ORF">A2664_01765</name>
</gene>